<dbReference type="Proteomes" id="UP000821853">
    <property type="component" value="Chromosome 2"/>
</dbReference>
<feature type="region of interest" description="Disordered" evidence="2">
    <location>
        <begin position="1"/>
        <end position="56"/>
    </location>
</feature>
<dbReference type="OrthoDB" id="6505251at2759"/>
<gene>
    <name evidence="3" type="ORF">HPB48_018135</name>
</gene>
<feature type="compositionally biased region" description="Polar residues" evidence="2">
    <location>
        <begin position="12"/>
        <end position="23"/>
    </location>
</feature>
<evidence type="ECO:0000313" key="4">
    <source>
        <dbReference type="Proteomes" id="UP000821853"/>
    </source>
</evidence>
<organism evidence="3 4">
    <name type="scientific">Haemaphysalis longicornis</name>
    <name type="common">Bush tick</name>
    <dbReference type="NCBI Taxonomy" id="44386"/>
    <lineage>
        <taxon>Eukaryota</taxon>
        <taxon>Metazoa</taxon>
        <taxon>Ecdysozoa</taxon>
        <taxon>Arthropoda</taxon>
        <taxon>Chelicerata</taxon>
        <taxon>Arachnida</taxon>
        <taxon>Acari</taxon>
        <taxon>Parasitiformes</taxon>
        <taxon>Ixodida</taxon>
        <taxon>Ixodoidea</taxon>
        <taxon>Ixodidae</taxon>
        <taxon>Haemaphysalinae</taxon>
        <taxon>Haemaphysalis</taxon>
    </lineage>
</organism>
<sequence length="202" mass="22050">MEEEAEPIKHTVATQASGSQGSSPRAGFKGRQRPAADKESSSETSESSSTATSRLSSLYCEEADERCRGDSEDAWLDRMLEQLGLPRYEDITASVSGGAGGAAAGATVSSAEPDLDVLSAEERYHKEVQDVLRTIVLLKVEDMRVAAAQMRSAWKMYERNAKLMDGLMRTSDRALELLKEQLLQLKVENQSLREKVCAAPPP</sequence>
<evidence type="ECO:0000313" key="3">
    <source>
        <dbReference type="EMBL" id="KAH9366374.1"/>
    </source>
</evidence>
<keyword evidence="4" id="KW-1185">Reference proteome</keyword>
<evidence type="ECO:0000256" key="1">
    <source>
        <dbReference type="SAM" id="Coils"/>
    </source>
</evidence>
<reference evidence="3 4" key="1">
    <citation type="journal article" date="2020" name="Cell">
        <title>Large-Scale Comparative Analyses of Tick Genomes Elucidate Their Genetic Diversity and Vector Capacities.</title>
        <authorList>
            <consortium name="Tick Genome and Microbiome Consortium (TIGMIC)"/>
            <person name="Jia N."/>
            <person name="Wang J."/>
            <person name="Shi W."/>
            <person name="Du L."/>
            <person name="Sun Y."/>
            <person name="Zhan W."/>
            <person name="Jiang J.F."/>
            <person name="Wang Q."/>
            <person name="Zhang B."/>
            <person name="Ji P."/>
            <person name="Bell-Sakyi L."/>
            <person name="Cui X.M."/>
            <person name="Yuan T.T."/>
            <person name="Jiang B.G."/>
            <person name="Yang W.F."/>
            <person name="Lam T.T."/>
            <person name="Chang Q.C."/>
            <person name="Ding S.J."/>
            <person name="Wang X.J."/>
            <person name="Zhu J.G."/>
            <person name="Ruan X.D."/>
            <person name="Zhao L."/>
            <person name="Wei J.T."/>
            <person name="Ye R.Z."/>
            <person name="Que T.C."/>
            <person name="Du C.H."/>
            <person name="Zhou Y.H."/>
            <person name="Cheng J.X."/>
            <person name="Dai P.F."/>
            <person name="Guo W.B."/>
            <person name="Han X.H."/>
            <person name="Huang E.J."/>
            <person name="Li L.F."/>
            <person name="Wei W."/>
            <person name="Gao Y.C."/>
            <person name="Liu J.Z."/>
            <person name="Shao H.Z."/>
            <person name="Wang X."/>
            <person name="Wang C.C."/>
            <person name="Yang T.C."/>
            <person name="Huo Q.B."/>
            <person name="Li W."/>
            <person name="Chen H.Y."/>
            <person name="Chen S.E."/>
            <person name="Zhou L.G."/>
            <person name="Ni X.B."/>
            <person name="Tian J.H."/>
            <person name="Sheng Y."/>
            <person name="Liu T."/>
            <person name="Pan Y.S."/>
            <person name="Xia L.Y."/>
            <person name="Li J."/>
            <person name="Zhao F."/>
            <person name="Cao W.C."/>
        </authorList>
    </citation>
    <scope>NUCLEOTIDE SEQUENCE [LARGE SCALE GENOMIC DNA]</scope>
    <source>
        <strain evidence="3">HaeL-2018</strain>
    </source>
</reference>
<comment type="caution">
    <text evidence="3">The sequence shown here is derived from an EMBL/GenBank/DDBJ whole genome shotgun (WGS) entry which is preliminary data.</text>
</comment>
<feature type="coiled-coil region" evidence="1">
    <location>
        <begin position="168"/>
        <end position="195"/>
    </location>
</feature>
<keyword evidence="1" id="KW-0175">Coiled coil</keyword>
<dbReference type="AlphaFoldDB" id="A0A9J6FJ18"/>
<dbReference type="VEuPathDB" id="VectorBase:HLOH_055056"/>
<feature type="compositionally biased region" description="Low complexity" evidence="2">
    <location>
        <begin position="42"/>
        <end position="56"/>
    </location>
</feature>
<protein>
    <submittedName>
        <fullName evidence="3">Uncharacterized protein</fullName>
    </submittedName>
</protein>
<evidence type="ECO:0000256" key="2">
    <source>
        <dbReference type="SAM" id="MobiDB-lite"/>
    </source>
</evidence>
<dbReference type="EMBL" id="JABSTR010000004">
    <property type="protein sequence ID" value="KAH9366374.1"/>
    <property type="molecule type" value="Genomic_DNA"/>
</dbReference>
<name>A0A9J6FJ18_HAELO</name>
<accession>A0A9J6FJ18</accession>
<proteinExistence type="predicted"/>